<dbReference type="GO" id="GO:0020037">
    <property type="term" value="F:heme binding"/>
    <property type="evidence" value="ECO:0007669"/>
    <property type="project" value="InterPro"/>
</dbReference>
<comment type="caution">
    <text evidence="2">The sequence shown here is derived from an EMBL/GenBank/DDBJ whole genome shotgun (WGS) entry which is preliminary data.</text>
</comment>
<reference evidence="3" key="2">
    <citation type="submission" date="2024-04" db="EMBL/GenBank/DDBJ databases">
        <authorList>
            <person name="Chen Y."/>
            <person name="Shah S."/>
            <person name="Dougan E. K."/>
            <person name="Thang M."/>
            <person name="Chan C."/>
        </authorList>
    </citation>
    <scope>NUCLEOTIDE SEQUENCE [LARGE SCALE GENOMIC DNA]</scope>
</reference>
<keyword evidence="5" id="KW-1185">Reference proteome</keyword>
<gene>
    <name evidence="2" type="ORF">C1SCF055_LOCUS23852</name>
</gene>
<keyword evidence="1" id="KW-0472">Membrane</keyword>
<dbReference type="EMBL" id="CAMXCT030002336">
    <property type="protein sequence ID" value="CAL4784787.1"/>
    <property type="molecule type" value="Genomic_DNA"/>
</dbReference>
<evidence type="ECO:0000313" key="3">
    <source>
        <dbReference type="EMBL" id="CAL1150850.1"/>
    </source>
</evidence>
<dbReference type="Proteomes" id="UP001152797">
    <property type="component" value="Unassembled WGS sequence"/>
</dbReference>
<dbReference type="CDD" id="cd01040">
    <property type="entry name" value="Mb-like"/>
    <property type="match status" value="1"/>
</dbReference>
<dbReference type="EMBL" id="CAMXCT020002336">
    <property type="protein sequence ID" value="CAL1150850.1"/>
    <property type="molecule type" value="Genomic_DNA"/>
</dbReference>
<feature type="transmembrane region" description="Helical" evidence="1">
    <location>
        <begin position="701"/>
        <end position="725"/>
    </location>
</feature>
<evidence type="ECO:0000313" key="5">
    <source>
        <dbReference type="Proteomes" id="UP001152797"/>
    </source>
</evidence>
<sequence>MLCRLRANLVLRFGQDVWNHTLEEWGTREAAGENFFTVLFDAAPSLQVIFKNPKAVTAMRFMAGLGDAIAVVGKATLLRKEVEALAFRHLEVDVSLVRADFFREAMLEMMEDRLGPAFTVNARIGFHALLNYCGGAFVYVRREYAGRIKVILNSWNMVQKSEVLAAAEEVEAIEGEGEEEGNKEVEGKQEQEPLEPVRQSLKRLKVGKEMKVPTTFNEMLLFNASVMGYGSSTWMSIVLQQFDDMVRNVANFGRLQEECDVMSLVLAKYKGRINLPEFKAVTLASLRSLLPADWDSEHEVAWGWLWENIENLLSAMLGKPKQQEDALEKFYRHIAEEDFQMLRSKLFPNFLETNPAAQSYVTQSATRINFVAEKILGLSLDLYRSPRKLVEEISAIGLRHVGYGIPTDIFPHFVSSGVELLQTLTQAELAIEAFRWALALMAKIIMRTISEGSTLVMKAINANQKSQLKKAMEVCARVQRAQELLNITAGTQSISPFYWAIDSGALVCAQAILEDLLTIRADRDVYYYGVDALFTCHPECVQKLCARAPTLMATLLDGLVWRSRQTKEGMRRVNYYVKHLIQDLEGNFSPNLEWLVEHSDPKIIRHSTVILFSDVLWHRVASYKFILSKIYFLLILGVFITGQSALLNHKLGKSQTLGEDIAMFSCRVFNYIFSMCKLIISQSNKLFRDLGNREIKRLCGIPLPAYIFQLQEIANVTLLVLLLAMCTQEPYFWCLNDGFGITMECDSGQDRMEFYTICAFLAMMLYWALLSDLAIFSMRISAFVLVCGRVVIEVVLFLTALFLLVLAFCTAISTLYYEMPAKEGAHVWLEELIRMSLGMYSPEAYQIIISTSVLVTIPVCMFLFIVGICLTNLLVAQLSQSYHDAYSNMQGYARLNRASITNTTVQGISVKRWTKFLESLKLDDPLEFNEGDVGLSGGIQVLEPSNAHIVTEDCRTCPRH</sequence>
<dbReference type="EMBL" id="CAMXCT010002336">
    <property type="protein sequence ID" value="CAI3997475.1"/>
    <property type="molecule type" value="Genomic_DNA"/>
</dbReference>
<evidence type="ECO:0000256" key="1">
    <source>
        <dbReference type="SAM" id="Phobius"/>
    </source>
</evidence>
<feature type="transmembrane region" description="Helical" evidence="1">
    <location>
        <begin position="790"/>
        <end position="817"/>
    </location>
</feature>
<dbReference type="InterPro" id="IPR012292">
    <property type="entry name" value="Globin/Proto"/>
</dbReference>
<dbReference type="InterPro" id="IPR044399">
    <property type="entry name" value="Mb-like_M"/>
</dbReference>
<dbReference type="InterPro" id="IPR009050">
    <property type="entry name" value="Globin-like_sf"/>
</dbReference>
<accession>A0A9P1G4F8</accession>
<feature type="transmembrane region" description="Helical" evidence="1">
    <location>
        <begin position="844"/>
        <end position="875"/>
    </location>
</feature>
<organism evidence="2">
    <name type="scientific">Cladocopium goreaui</name>
    <dbReference type="NCBI Taxonomy" id="2562237"/>
    <lineage>
        <taxon>Eukaryota</taxon>
        <taxon>Sar</taxon>
        <taxon>Alveolata</taxon>
        <taxon>Dinophyceae</taxon>
        <taxon>Suessiales</taxon>
        <taxon>Symbiodiniaceae</taxon>
        <taxon>Cladocopium</taxon>
    </lineage>
</organism>
<dbReference type="Gene3D" id="1.10.490.10">
    <property type="entry name" value="Globins"/>
    <property type="match status" value="2"/>
</dbReference>
<keyword evidence="1" id="KW-1133">Transmembrane helix</keyword>
<dbReference type="OrthoDB" id="416017at2759"/>
<keyword evidence="1" id="KW-0812">Transmembrane</keyword>
<feature type="transmembrane region" description="Helical" evidence="1">
    <location>
        <begin position="754"/>
        <end position="778"/>
    </location>
</feature>
<feature type="transmembrane region" description="Helical" evidence="1">
    <location>
        <begin position="630"/>
        <end position="649"/>
    </location>
</feature>
<proteinExistence type="predicted"/>
<evidence type="ECO:0000313" key="2">
    <source>
        <dbReference type="EMBL" id="CAI3997475.1"/>
    </source>
</evidence>
<evidence type="ECO:0000313" key="4">
    <source>
        <dbReference type="EMBL" id="CAL4784787.1"/>
    </source>
</evidence>
<dbReference type="AlphaFoldDB" id="A0A9P1G4F8"/>
<dbReference type="SUPFAM" id="SSF46458">
    <property type="entry name" value="Globin-like"/>
    <property type="match status" value="2"/>
</dbReference>
<name>A0A9P1G4F8_9DINO</name>
<dbReference type="GO" id="GO:0019825">
    <property type="term" value="F:oxygen binding"/>
    <property type="evidence" value="ECO:0007669"/>
    <property type="project" value="InterPro"/>
</dbReference>
<reference evidence="2" key="1">
    <citation type="submission" date="2022-10" db="EMBL/GenBank/DDBJ databases">
        <authorList>
            <person name="Chen Y."/>
            <person name="Dougan E. K."/>
            <person name="Chan C."/>
            <person name="Rhodes N."/>
            <person name="Thang M."/>
        </authorList>
    </citation>
    <scope>NUCLEOTIDE SEQUENCE</scope>
</reference>
<protein>
    <submittedName>
        <fullName evidence="4">Pentatricopeptide repeat-containing protein, chloroplastic</fullName>
    </submittedName>
</protein>